<evidence type="ECO:0000256" key="14">
    <source>
        <dbReference type="PROSITE-ProRule" id="PRU00740"/>
    </source>
</evidence>
<protein>
    <recommendedName>
        <fullName evidence="13">Lysosome-associated membrane glycoprotein 1</fullName>
    </recommendedName>
</protein>
<dbReference type="PROSITE" id="PS00311">
    <property type="entry name" value="LAMP_2"/>
    <property type="match status" value="1"/>
</dbReference>
<name>A0A4W6FIH6_LATCA</name>
<evidence type="ECO:0000256" key="2">
    <source>
        <dbReference type="ARBA" id="ARBA00022475"/>
    </source>
</evidence>
<evidence type="ECO:0000313" key="18">
    <source>
        <dbReference type="Ensembl" id="ENSLCAP00010050400.1"/>
    </source>
</evidence>
<reference evidence="19" key="1">
    <citation type="submission" date="2015-09" db="EMBL/GenBank/DDBJ databases">
        <authorList>
            <person name="Sai Rama Sridatta P."/>
        </authorList>
    </citation>
    <scope>NUCLEOTIDE SEQUENCE [LARGE SCALE GENOMIC DNA]</scope>
</reference>
<comment type="subcellular location">
    <subcellularLocation>
        <location evidence="1">Cell membrane</location>
        <topology evidence="1">Single-pass type I membrane protein</topology>
    </subcellularLocation>
    <subcellularLocation>
        <location evidence="12">Cytolytic granule membrane</location>
        <topology evidence="12">Single-pass type I membrane protein</topology>
    </subcellularLocation>
    <subcellularLocation>
        <location evidence="11">Late endosome membrane</location>
        <topology evidence="11">Single-pass type I membrane protein</topology>
    </subcellularLocation>
    <subcellularLocation>
        <location evidence="14">Lysosome membrane</location>
        <topology evidence="14">Single-pass type I membrane protein</topology>
    </subcellularLocation>
</comment>
<dbReference type="Pfam" id="PF01299">
    <property type="entry name" value="Lamp2-like_luminal"/>
    <property type="match status" value="1"/>
</dbReference>
<dbReference type="Ensembl" id="ENSLCAT00010051714.1">
    <property type="protein sequence ID" value="ENSLCAP00010050400.1"/>
    <property type="gene ID" value="ENSLCAG00010023514.1"/>
</dbReference>
<evidence type="ECO:0000256" key="8">
    <source>
        <dbReference type="ARBA" id="ARBA00023157"/>
    </source>
</evidence>
<keyword evidence="5" id="KW-0967">Endosome</keyword>
<evidence type="ECO:0000256" key="7">
    <source>
        <dbReference type="ARBA" id="ARBA00023136"/>
    </source>
</evidence>
<evidence type="ECO:0000313" key="19">
    <source>
        <dbReference type="Proteomes" id="UP000314980"/>
    </source>
</evidence>
<dbReference type="GO" id="GO:0072594">
    <property type="term" value="P:establishment of protein localization to organelle"/>
    <property type="evidence" value="ECO:0007669"/>
    <property type="project" value="TreeGrafter"/>
</dbReference>
<evidence type="ECO:0000256" key="12">
    <source>
        <dbReference type="ARBA" id="ARBA00060404"/>
    </source>
</evidence>
<dbReference type="GO" id="GO:0005765">
    <property type="term" value="C:lysosomal membrane"/>
    <property type="evidence" value="ECO:0007669"/>
    <property type="project" value="UniProtKB-SubCell"/>
</dbReference>
<keyword evidence="2" id="KW-1003">Cell membrane</keyword>
<evidence type="ECO:0000256" key="1">
    <source>
        <dbReference type="ARBA" id="ARBA00004251"/>
    </source>
</evidence>
<dbReference type="InterPro" id="IPR002000">
    <property type="entry name" value="Lysosome-assoc_membr_glycop"/>
</dbReference>
<accession>A0A4W6FIH6</accession>
<dbReference type="InterPro" id="IPR048524">
    <property type="entry name" value="Lamp2-like_TM"/>
</dbReference>
<dbReference type="PANTHER" id="PTHR11506:SF27">
    <property type="entry name" value="LYSOSOME-ASSOCIATED MEMBRANE GLYCOPROTEIN 1"/>
    <property type="match status" value="1"/>
</dbReference>
<keyword evidence="8" id="KW-1015">Disulfide bond</keyword>
<comment type="caution">
    <text evidence="14">Lacks conserved residue(s) required for the propagation of feature annotation.</text>
</comment>
<feature type="domain" description="Lysosome-associated membrane glycoprotein 2-like luminal" evidence="16">
    <location>
        <begin position="53"/>
        <end position="156"/>
    </location>
</feature>
<dbReference type="PANTHER" id="PTHR11506">
    <property type="entry name" value="LYSOSOME-ASSOCIATED MEMBRANE GLYCOPROTEIN"/>
    <property type="match status" value="1"/>
</dbReference>
<sequence length="226" mass="24454">MYLFNIEHFASMKHLAHNRIPFAAVALHQGFATVAPPTTAPTTAAPHKEPSRPERGNYVVKGSNGTACLLASMGLQLNVTFSSLSQNKTVQDVMNIQPSLTNSSGSCDSDSAYLRLTTDAEKTNLTFTFTLNTTSNKYHLSEVFLSAAWPDMKDSISNLSINTFQVQVQPFGLSGNQFGAAEECQLDEDDMLIPIIVGAALAGLVLIVLLAYLIGRKRSHAGYQTI</sequence>
<dbReference type="Gene3D" id="2.40.160.110">
    <property type="match status" value="2"/>
</dbReference>
<dbReference type="InterPro" id="IPR048528">
    <property type="entry name" value="Lamp2-like_luminal"/>
</dbReference>
<evidence type="ECO:0000256" key="13">
    <source>
        <dbReference type="ARBA" id="ARBA00074383"/>
    </source>
</evidence>
<dbReference type="GO" id="GO:0031902">
    <property type="term" value="C:late endosome membrane"/>
    <property type="evidence" value="ECO:0007669"/>
    <property type="project" value="TreeGrafter"/>
</dbReference>
<dbReference type="Pfam" id="PF21222">
    <property type="entry name" value="Lamp2_2nd"/>
    <property type="match status" value="1"/>
</dbReference>
<keyword evidence="6 15" id="KW-1133">Transmembrane helix</keyword>
<evidence type="ECO:0000256" key="3">
    <source>
        <dbReference type="ARBA" id="ARBA00022692"/>
    </source>
</evidence>
<keyword evidence="3 14" id="KW-0812">Transmembrane</keyword>
<keyword evidence="7 14" id="KW-0472">Membrane</keyword>
<feature type="domain" description="Lysosome-associated membrane glycoprotein 2-like transmembrane" evidence="17">
    <location>
        <begin position="193"/>
        <end position="224"/>
    </location>
</feature>
<dbReference type="InterPro" id="IPR018134">
    <property type="entry name" value="LAMP_CS"/>
</dbReference>
<dbReference type="GeneTree" id="ENSGT00950000182899"/>
<organism evidence="18 19">
    <name type="scientific">Lates calcarifer</name>
    <name type="common">Barramundi</name>
    <name type="synonym">Holocentrus calcarifer</name>
    <dbReference type="NCBI Taxonomy" id="8187"/>
    <lineage>
        <taxon>Eukaryota</taxon>
        <taxon>Metazoa</taxon>
        <taxon>Chordata</taxon>
        <taxon>Craniata</taxon>
        <taxon>Vertebrata</taxon>
        <taxon>Euteleostomi</taxon>
        <taxon>Actinopterygii</taxon>
        <taxon>Neopterygii</taxon>
        <taxon>Teleostei</taxon>
        <taxon>Neoteleostei</taxon>
        <taxon>Acanthomorphata</taxon>
        <taxon>Carangaria</taxon>
        <taxon>Carangaria incertae sedis</taxon>
        <taxon>Centropomidae</taxon>
        <taxon>Lates</taxon>
    </lineage>
</organism>
<dbReference type="PROSITE" id="PS51407">
    <property type="entry name" value="LAMP_3"/>
    <property type="match status" value="1"/>
</dbReference>
<keyword evidence="9" id="KW-0325">Glycoprotein</keyword>
<evidence type="ECO:0000256" key="5">
    <source>
        <dbReference type="ARBA" id="ARBA00022753"/>
    </source>
</evidence>
<dbReference type="STRING" id="8187.ENSLCAP00010050400"/>
<evidence type="ECO:0000259" key="16">
    <source>
        <dbReference type="Pfam" id="PF01299"/>
    </source>
</evidence>
<reference evidence="18" key="3">
    <citation type="submission" date="2025-09" db="UniProtKB">
        <authorList>
            <consortium name="Ensembl"/>
        </authorList>
    </citation>
    <scope>IDENTIFICATION</scope>
</reference>
<proteinExistence type="inferred from homology"/>
<dbReference type="Proteomes" id="UP000314980">
    <property type="component" value="Unassembled WGS sequence"/>
</dbReference>
<evidence type="ECO:0000256" key="9">
    <source>
        <dbReference type="ARBA" id="ARBA00023180"/>
    </source>
</evidence>
<evidence type="ECO:0000256" key="6">
    <source>
        <dbReference type="ARBA" id="ARBA00022989"/>
    </source>
</evidence>
<keyword evidence="4" id="KW-0732">Signal</keyword>
<dbReference type="CDD" id="cd12087">
    <property type="entry name" value="TM_EGFR-like"/>
    <property type="match status" value="1"/>
</dbReference>
<evidence type="ECO:0000256" key="15">
    <source>
        <dbReference type="SAM" id="Phobius"/>
    </source>
</evidence>
<evidence type="ECO:0000256" key="4">
    <source>
        <dbReference type="ARBA" id="ARBA00022729"/>
    </source>
</evidence>
<feature type="transmembrane region" description="Helical" evidence="15">
    <location>
        <begin position="191"/>
        <end position="214"/>
    </location>
</feature>
<evidence type="ECO:0000256" key="11">
    <source>
        <dbReference type="ARBA" id="ARBA00037817"/>
    </source>
</evidence>
<dbReference type="AlphaFoldDB" id="A0A4W6FIH6"/>
<keyword evidence="10 14" id="KW-0458">Lysosome</keyword>
<comment type="similarity">
    <text evidence="14">Belongs to the LAMP family.</text>
</comment>
<dbReference type="InParanoid" id="A0A4W6FIH6"/>
<keyword evidence="19" id="KW-1185">Reference proteome</keyword>
<evidence type="ECO:0000256" key="10">
    <source>
        <dbReference type="ARBA" id="ARBA00023228"/>
    </source>
</evidence>
<evidence type="ECO:0000259" key="17">
    <source>
        <dbReference type="Pfam" id="PF21222"/>
    </source>
</evidence>
<dbReference type="GO" id="GO:0005886">
    <property type="term" value="C:plasma membrane"/>
    <property type="evidence" value="ECO:0007669"/>
    <property type="project" value="UniProtKB-SubCell"/>
</dbReference>
<reference evidence="18" key="2">
    <citation type="submission" date="2025-08" db="UniProtKB">
        <authorList>
            <consortium name="Ensembl"/>
        </authorList>
    </citation>
    <scope>IDENTIFICATION</scope>
</reference>